<dbReference type="RefSeq" id="WP_149683298.1">
    <property type="nucleotide sequence ID" value="NZ_FNBI01000008.1"/>
</dbReference>
<dbReference type="GO" id="GO:0004556">
    <property type="term" value="F:alpha-amylase activity"/>
    <property type="evidence" value="ECO:0007669"/>
    <property type="project" value="TreeGrafter"/>
</dbReference>
<proteinExistence type="inferred from homology"/>
<accession>A0A1G7QLV1</accession>
<evidence type="ECO:0000256" key="2">
    <source>
        <dbReference type="ARBA" id="ARBA00022801"/>
    </source>
</evidence>
<name>A0A1G7QLV1_9SPHN</name>
<reference evidence="6 7" key="1">
    <citation type="submission" date="2016-10" db="EMBL/GenBank/DDBJ databases">
        <authorList>
            <person name="Varghese N."/>
            <person name="Submissions S."/>
        </authorList>
    </citation>
    <scope>NUCLEOTIDE SEQUENCE [LARGE SCALE GENOMIC DNA]</scope>
    <source>
        <strain evidence="6 7">S7-754</strain>
    </source>
</reference>
<evidence type="ECO:0000313" key="7">
    <source>
        <dbReference type="Proteomes" id="UP000323502"/>
    </source>
</evidence>
<evidence type="ECO:0000313" key="8">
    <source>
        <dbReference type="Proteomes" id="UP000436801"/>
    </source>
</evidence>
<dbReference type="InterPro" id="IPR045857">
    <property type="entry name" value="O16G_dom_2"/>
</dbReference>
<dbReference type="SUPFAM" id="SSF51011">
    <property type="entry name" value="Glycosyl hydrolase domain"/>
    <property type="match status" value="1"/>
</dbReference>
<dbReference type="SUPFAM" id="SSF51445">
    <property type="entry name" value="(Trans)glycosidases"/>
    <property type="match status" value="1"/>
</dbReference>
<dbReference type="PANTHER" id="PTHR10357:SF179">
    <property type="entry name" value="NEUTRAL AND BASIC AMINO ACID TRANSPORT PROTEIN RBAT"/>
    <property type="match status" value="1"/>
</dbReference>
<dbReference type="PANTHER" id="PTHR10357">
    <property type="entry name" value="ALPHA-AMYLASE FAMILY MEMBER"/>
    <property type="match status" value="1"/>
</dbReference>
<dbReference type="Gene3D" id="3.20.20.80">
    <property type="entry name" value="Glycosidases"/>
    <property type="match status" value="2"/>
</dbReference>
<dbReference type="Pfam" id="PF00128">
    <property type="entry name" value="Alpha-amylase"/>
    <property type="match status" value="1"/>
</dbReference>
<dbReference type="CDD" id="cd11330">
    <property type="entry name" value="AmyAc_OligoGlu"/>
    <property type="match status" value="1"/>
</dbReference>
<dbReference type="EMBL" id="FNBI01000008">
    <property type="protein sequence ID" value="SDF99527.1"/>
    <property type="molecule type" value="Genomic_DNA"/>
</dbReference>
<keyword evidence="2" id="KW-0378">Hydrolase</keyword>
<protein>
    <submittedName>
        <fullName evidence="6">Alpha-glucosidase</fullName>
    </submittedName>
    <submittedName>
        <fullName evidence="5">DUF3459 domain-containing protein</fullName>
    </submittedName>
</protein>
<comment type="similarity">
    <text evidence="1">Belongs to the glycosyl hydrolase 13 family.</text>
</comment>
<evidence type="ECO:0000256" key="3">
    <source>
        <dbReference type="ARBA" id="ARBA00023295"/>
    </source>
</evidence>
<dbReference type="Gene3D" id="2.60.40.1180">
    <property type="entry name" value="Golgi alpha-mannosidase II"/>
    <property type="match status" value="1"/>
</dbReference>
<dbReference type="FunFam" id="3.90.400.10:FF:000002">
    <property type="entry name" value="Sucrose isomerase"/>
    <property type="match status" value="1"/>
</dbReference>
<evidence type="ECO:0000256" key="1">
    <source>
        <dbReference type="ARBA" id="ARBA00008061"/>
    </source>
</evidence>
<dbReference type="Proteomes" id="UP000323502">
    <property type="component" value="Unassembled WGS sequence"/>
</dbReference>
<keyword evidence="3" id="KW-0326">Glycosidase</keyword>
<dbReference type="InterPro" id="IPR017853">
    <property type="entry name" value="GH"/>
</dbReference>
<dbReference type="EMBL" id="WSUT01000005">
    <property type="protein sequence ID" value="MWC44998.1"/>
    <property type="molecule type" value="Genomic_DNA"/>
</dbReference>
<dbReference type="InterPro" id="IPR006047">
    <property type="entry name" value="GH13_cat_dom"/>
</dbReference>
<dbReference type="Gene3D" id="3.90.400.10">
    <property type="entry name" value="Oligo-1,6-glucosidase, Domain 2"/>
    <property type="match status" value="1"/>
</dbReference>
<feature type="domain" description="Glycosyl hydrolase family 13 catalytic" evidence="4">
    <location>
        <begin position="15"/>
        <end position="400"/>
    </location>
</feature>
<gene>
    <name evidence="5" type="ORF">GQR91_15350</name>
    <name evidence="6" type="ORF">SAMN05216557_108166</name>
</gene>
<dbReference type="GO" id="GO:0009313">
    <property type="term" value="P:oligosaccharide catabolic process"/>
    <property type="evidence" value="ECO:0007669"/>
    <property type="project" value="TreeGrafter"/>
</dbReference>
<dbReference type="Proteomes" id="UP000436801">
    <property type="component" value="Unassembled WGS sequence"/>
</dbReference>
<evidence type="ECO:0000259" key="4">
    <source>
        <dbReference type="SMART" id="SM00642"/>
    </source>
</evidence>
<organism evidence="6 7">
    <name type="scientific">Sphingomonas carotinifaciens</name>
    <dbReference type="NCBI Taxonomy" id="1166323"/>
    <lineage>
        <taxon>Bacteria</taxon>
        <taxon>Pseudomonadati</taxon>
        <taxon>Pseudomonadota</taxon>
        <taxon>Alphaproteobacteria</taxon>
        <taxon>Sphingomonadales</taxon>
        <taxon>Sphingomonadaceae</taxon>
        <taxon>Sphingomonas</taxon>
    </lineage>
</organism>
<sequence>MPLPKPWWKGAVIYQIYPRSFADSNNDGIGDLAGITARLDHVASLGVDAIWLSPFFTSPMKDFGYDVADYRDVDPIFGTLADFDALVARAHDLSLRVVIDQVYSHTSDEHPWFVESRASRTNPRADWYVWADAKPDGSPPSNWQSVFGGPAWTWDARRRQYYLHNFLKEQPQLHVHLPAVQEELLATARFWLDRGVDGFRLDAINFMMHTHELTDNPPAPDTGKVRTRPFDYQLKIHNQSHAGIPAFLERIRALLDEYDGRFTVAEVGGDDADREMKLFTEGAKRLHTAYGFDFLYADRLTPAVVAEALERWPAGDNIGWPSWAFENHDAPRAVSRWVAPDYRDRFAHMKMLLLLALRGNVFLYNGEELGLTQVDVPFDRLQDPEAIANWPLTLSRDGARTPMPWSSNAVNGGFSDARPWLPLGEDHAQFAVNRQEGDPASLLNLTRALIRLRRDNPALATGDLHLVTVTDTLLAFERHEGDQTLLCVFNMAETPARWAPQDADAWRPLTHVNDCTGWRFGPYAALIAEKIA</sequence>
<dbReference type="SMART" id="SM00642">
    <property type="entry name" value="Aamy"/>
    <property type="match status" value="1"/>
</dbReference>
<dbReference type="InterPro" id="IPR013780">
    <property type="entry name" value="Glyco_hydro_b"/>
</dbReference>
<evidence type="ECO:0000313" key="5">
    <source>
        <dbReference type="EMBL" id="MWC44998.1"/>
    </source>
</evidence>
<keyword evidence="7" id="KW-1185">Reference proteome</keyword>
<evidence type="ECO:0000313" key="6">
    <source>
        <dbReference type="EMBL" id="SDF99527.1"/>
    </source>
</evidence>
<dbReference type="AlphaFoldDB" id="A0A1G7QLV1"/>
<dbReference type="OrthoDB" id="9805159at2"/>
<reference evidence="5 8" key="2">
    <citation type="submission" date="2019-12" db="EMBL/GenBank/DDBJ databases">
        <authorList>
            <person name="Zheng J."/>
        </authorList>
    </citation>
    <scope>NUCLEOTIDE SEQUENCE [LARGE SCALE GENOMIC DNA]</scope>
    <source>
        <strain evidence="5 8">DSM 27347</strain>
    </source>
</reference>